<evidence type="ECO:0008006" key="4">
    <source>
        <dbReference type="Google" id="ProtNLM"/>
    </source>
</evidence>
<proteinExistence type="predicted"/>
<evidence type="ECO:0000313" key="3">
    <source>
        <dbReference type="Proteomes" id="UP000561326"/>
    </source>
</evidence>
<dbReference type="InterPro" id="IPR019673">
    <property type="entry name" value="Spore_germination_GerPC"/>
</dbReference>
<feature type="coiled-coil region" evidence="1">
    <location>
        <begin position="17"/>
        <end position="88"/>
    </location>
</feature>
<name>A0A848CW34_ANEAE</name>
<dbReference type="EMBL" id="JABAGO010000016">
    <property type="protein sequence ID" value="NME98649.1"/>
    <property type="molecule type" value="Genomic_DNA"/>
</dbReference>
<gene>
    <name evidence="2" type="ORF">HF838_10295</name>
</gene>
<dbReference type="AlphaFoldDB" id="A0A848CW34"/>
<evidence type="ECO:0000256" key="1">
    <source>
        <dbReference type="SAM" id="Coils"/>
    </source>
</evidence>
<evidence type="ECO:0000313" key="2">
    <source>
        <dbReference type="EMBL" id="NME98649.1"/>
    </source>
</evidence>
<dbReference type="Proteomes" id="UP000561326">
    <property type="component" value="Unassembled WGS sequence"/>
</dbReference>
<comment type="caution">
    <text evidence="2">The sequence shown here is derived from an EMBL/GenBank/DDBJ whole genome shotgun (WGS) entry which is preliminary data.</text>
</comment>
<accession>A0A848CW34</accession>
<sequence>MYHGDMPSFFQQIYAHINWQNGKINELEKIIQELKEEIIVQQHMPTDQLEQRVQQLQDEIAIHQQEPINQLAMEVHQLQYEISLLKNQRPVIVEKMEYKFDQLKVEKLEGTLNIGVTPNSLGNIDELVTNDQTIEDVPIQPQQSRSFQQIKNHIEQYLKRELPKEINAIEKKYKYKLDKEFHRFVIEDIREQTDRRIHYYLNKMNKDMTATNPETIKQTIIKKVRRDIRAGVESYFSKLSKGEGEL</sequence>
<dbReference type="Pfam" id="PF10737">
    <property type="entry name" value="GerPC"/>
    <property type="match status" value="1"/>
</dbReference>
<dbReference type="RefSeq" id="WP_168975200.1">
    <property type="nucleotide sequence ID" value="NZ_JABAGO010000016.1"/>
</dbReference>
<keyword evidence="1" id="KW-0175">Coiled coil</keyword>
<protein>
    <recommendedName>
        <fullName evidence="4">Spore germination protein PC</fullName>
    </recommendedName>
</protein>
<reference evidence="2 3" key="1">
    <citation type="submission" date="2020-04" db="EMBL/GenBank/DDBJ databases">
        <authorList>
            <person name="Hitch T.C.A."/>
            <person name="Wylensek D."/>
            <person name="Clavel T."/>
        </authorList>
    </citation>
    <scope>NUCLEOTIDE SEQUENCE [LARGE SCALE GENOMIC DNA]</scope>
    <source>
        <strain evidence="2 3">WB01_D5_05</strain>
    </source>
</reference>
<organism evidence="2 3">
    <name type="scientific">Aneurinibacillus aneurinilyticus</name>
    <name type="common">Bacillus aneurinolyticus</name>
    <dbReference type="NCBI Taxonomy" id="1391"/>
    <lineage>
        <taxon>Bacteria</taxon>
        <taxon>Bacillati</taxon>
        <taxon>Bacillota</taxon>
        <taxon>Bacilli</taxon>
        <taxon>Bacillales</taxon>
        <taxon>Paenibacillaceae</taxon>
        <taxon>Aneurinibacillus group</taxon>
        <taxon>Aneurinibacillus</taxon>
    </lineage>
</organism>